<dbReference type="InterPro" id="IPR015943">
    <property type="entry name" value="WD40/YVTN_repeat-like_dom_sf"/>
</dbReference>
<feature type="transmembrane region" description="Helical" evidence="1">
    <location>
        <begin position="709"/>
        <end position="727"/>
    </location>
</feature>
<dbReference type="GO" id="GO:0000155">
    <property type="term" value="F:phosphorelay sensor kinase activity"/>
    <property type="evidence" value="ECO:0007669"/>
    <property type="project" value="InterPro"/>
</dbReference>
<dbReference type="InterPro" id="IPR036322">
    <property type="entry name" value="WD40_repeat_dom_sf"/>
</dbReference>
<gene>
    <name evidence="4" type="ORF">HNQ03_000352</name>
</gene>
<dbReference type="Pfam" id="PF06580">
    <property type="entry name" value="His_kinase"/>
    <property type="match status" value="1"/>
</dbReference>
<dbReference type="InterPro" id="IPR013783">
    <property type="entry name" value="Ig-like_fold"/>
</dbReference>
<name>A0A8J8G4S5_9FLAO</name>
<reference evidence="4" key="1">
    <citation type="submission" date="2020-05" db="EMBL/GenBank/DDBJ databases">
        <title>Genomic Encyclopedia of Type Strains, Phase IV (KMG-V): Genome sequencing to study the core and pangenomes of soil and plant-associated prokaryotes.</title>
        <authorList>
            <person name="Whitman W."/>
        </authorList>
    </citation>
    <scope>NUCLEOTIDE SEQUENCE</scope>
    <source>
        <strain evidence="4">16F</strain>
    </source>
</reference>
<dbReference type="InterPro" id="IPR010559">
    <property type="entry name" value="Sig_transdc_His_kin_internal"/>
</dbReference>
<dbReference type="PANTHER" id="PTHR34220:SF7">
    <property type="entry name" value="SENSOR HISTIDINE KINASE YPDA"/>
    <property type="match status" value="1"/>
</dbReference>
<dbReference type="Gene3D" id="2.60.40.10">
    <property type="entry name" value="Immunoglobulins"/>
    <property type="match status" value="1"/>
</dbReference>
<evidence type="ECO:0000259" key="2">
    <source>
        <dbReference type="Pfam" id="PF06580"/>
    </source>
</evidence>
<comment type="caution">
    <text evidence="4">The sequence shown here is derived from an EMBL/GenBank/DDBJ whole genome shotgun (WGS) entry which is preliminary data.</text>
</comment>
<feature type="domain" description="Two component regulator three Y" evidence="3">
    <location>
        <begin position="644"/>
        <end position="701"/>
    </location>
</feature>
<accession>A0A8J8G4S5</accession>
<dbReference type="SUPFAM" id="SSF101898">
    <property type="entry name" value="NHL repeat"/>
    <property type="match status" value="1"/>
</dbReference>
<dbReference type="AlphaFoldDB" id="A0A8J8G4S5"/>
<dbReference type="Gene3D" id="3.30.565.10">
    <property type="entry name" value="Histidine kinase-like ATPase, C-terminal domain"/>
    <property type="match status" value="1"/>
</dbReference>
<dbReference type="InterPro" id="IPR050640">
    <property type="entry name" value="Bact_2-comp_sensor_kinase"/>
</dbReference>
<organism evidence="4 5">
    <name type="scientific">Frigoriflavimonas asaccharolytica</name>
    <dbReference type="NCBI Taxonomy" id="2735899"/>
    <lineage>
        <taxon>Bacteria</taxon>
        <taxon>Pseudomonadati</taxon>
        <taxon>Bacteroidota</taxon>
        <taxon>Flavobacteriia</taxon>
        <taxon>Flavobacteriales</taxon>
        <taxon>Weeksellaceae</taxon>
        <taxon>Frigoriflavimonas</taxon>
    </lineage>
</organism>
<protein>
    <recommendedName>
        <fullName evidence="6">YXYXY domain-containing protein</fullName>
    </recommendedName>
</protein>
<dbReference type="PANTHER" id="PTHR34220">
    <property type="entry name" value="SENSOR HISTIDINE KINASE YPDA"/>
    <property type="match status" value="1"/>
</dbReference>
<feature type="domain" description="Signal transduction histidine kinase internal region" evidence="2">
    <location>
        <begin position="755"/>
        <end position="834"/>
    </location>
</feature>
<keyword evidence="5" id="KW-1185">Reference proteome</keyword>
<keyword evidence="1" id="KW-0812">Transmembrane</keyword>
<dbReference type="Proteomes" id="UP000610746">
    <property type="component" value="Unassembled WGS sequence"/>
</dbReference>
<sequence length="962" mass="110959">MLFQNGIAQEPVSIQFTQKDGLPDKEFYRIAEDKTGLIWLAGNKGLTKYDGNEFSTLENSEKRGFSVFELTVDDDDRKWCINISGQLFYAVNDHLILYKDFKKDLKGNLAELIYHDGFLVVSTYFIIITIDIKDNIIRKFPNETLYFSRPSIINKQIVFWTHRQRFIIKNGIIVGANKHQFPKSKSNDLIREIPLEGNKNLFVYLINGKITNAYLFDNKKFLKIDVPKEILATSINLIKTEGNSVWFLCKNGAFQTSFSSGKLSIANHYFKNEIITDFIIDSDGNSWFSSLDKGVYVLPNTKITDVAYDEKLGEPLKILKGKENDLLVGFSSGKLLIYNTLSLEKTIVNLPKENRVSAVSYDRFGDRYLVFQDIKLFQVSTKKPFNFTEIPNESVAMKQVEFFSEKEYLFSQFTRSGISKVENFPKITASSFQKIKRGYACHYNPISKLSFFGFVDELVIFDHDKNQNYTVKTVAGKDLFAHSILHTNDGFTWIATFSKGIFRIKNKRIVAHFTTKNGLLSDRVNALATDNNTIWIATEKGIQIGKLNNRKLEFTNLFTQDGVPSYNISDMAVVGNSVYFSSPERIFAIEKNFEKSALKRAKIYFTSIKINQENQKISSNYLLENRNSNVVIQFNVNGLGGISGNQFEYRLKGLNEKWTLLDIGKREVQFANLPSGNFTFQLRSVSNRNDAEHLKEIKFEVTKEFYESVWFWIAVSILLLLLVYLYFKRKIKLEKQVSEEEKAKLFLDNQLINLKLENLQSQMNPHFIFNALNSIQEYIVHNKKELASSYLVKFSRLIRLYLDQSRENSVSLEQELMAMKLYLELEKVRFEDKLEYTLKINCEIKASEIYLPPLFIQPYVENAFKHGLLHRKTDRKLLVEFHYDESTKILSICIEDNGIGRIAAQKLKFARPNYHTSFATSANEKRVALINENRAQKISVEIIDVTENGMASGTRVCVQVPQ</sequence>
<keyword evidence="1" id="KW-0472">Membrane</keyword>
<proteinExistence type="predicted"/>
<evidence type="ECO:0008006" key="6">
    <source>
        <dbReference type="Google" id="ProtNLM"/>
    </source>
</evidence>
<evidence type="ECO:0000313" key="4">
    <source>
        <dbReference type="EMBL" id="NRS91286.1"/>
    </source>
</evidence>
<dbReference type="InterPro" id="IPR036890">
    <property type="entry name" value="HATPase_C_sf"/>
</dbReference>
<dbReference type="Gene3D" id="2.130.10.10">
    <property type="entry name" value="YVTN repeat-like/Quinoprotein amine dehydrogenase"/>
    <property type="match status" value="2"/>
</dbReference>
<dbReference type="GO" id="GO:0016020">
    <property type="term" value="C:membrane"/>
    <property type="evidence" value="ECO:0007669"/>
    <property type="project" value="InterPro"/>
</dbReference>
<keyword evidence="1" id="KW-1133">Transmembrane helix</keyword>
<dbReference type="EMBL" id="JABSNO010000002">
    <property type="protein sequence ID" value="NRS91286.1"/>
    <property type="molecule type" value="Genomic_DNA"/>
</dbReference>
<dbReference type="RefSeq" id="WP_173777921.1">
    <property type="nucleotide sequence ID" value="NZ_JABSNO010000002.1"/>
</dbReference>
<dbReference type="SUPFAM" id="SSF50978">
    <property type="entry name" value="WD40 repeat-like"/>
    <property type="match status" value="1"/>
</dbReference>
<evidence type="ECO:0000256" key="1">
    <source>
        <dbReference type="SAM" id="Phobius"/>
    </source>
</evidence>
<dbReference type="Pfam" id="PF07495">
    <property type="entry name" value="Y_Y_Y"/>
    <property type="match status" value="1"/>
</dbReference>
<dbReference type="InterPro" id="IPR011123">
    <property type="entry name" value="Y_Y_Y"/>
</dbReference>
<evidence type="ECO:0000313" key="5">
    <source>
        <dbReference type="Proteomes" id="UP000610746"/>
    </source>
</evidence>
<evidence type="ECO:0000259" key="3">
    <source>
        <dbReference type="Pfam" id="PF07495"/>
    </source>
</evidence>